<dbReference type="PROSITE" id="PS00188">
    <property type="entry name" value="BIOTIN"/>
    <property type="match status" value="1"/>
</dbReference>
<evidence type="ECO:0000256" key="8">
    <source>
        <dbReference type="RuleBase" id="RU364072"/>
    </source>
</evidence>
<dbReference type="Proteomes" id="UP001500449">
    <property type="component" value="Unassembled WGS sequence"/>
</dbReference>
<dbReference type="RefSeq" id="WP_344422129.1">
    <property type="nucleotide sequence ID" value="NZ_BAAAQK010000019.1"/>
</dbReference>
<sequence>MSAPTDEVPESVTFREVQEILRTFSDSGWTGMTVELHGMRITVGKQGPPASALVGAVGSGAADPASIFSGTSTGPAVGAPGGAAAQSPRTPTRGAEGATREVGGGGGAAPPTQAPTPAEPGSDSQDVSGCVAVSSPAVGAFWVAPSPGQPPFVAVGDVVAQDQQLAIVEVMKLMNPVLAPVAGTVEQVCVANADLVEYEQTLFWIRPSDG</sequence>
<gene>
    <name evidence="11" type="ORF">GCM10009836_51140</name>
</gene>
<dbReference type="Gene3D" id="2.40.50.100">
    <property type="match status" value="1"/>
</dbReference>
<evidence type="ECO:0000256" key="2">
    <source>
        <dbReference type="ARBA" id="ARBA00017562"/>
    </source>
</evidence>
<dbReference type="InterPro" id="IPR011053">
    <property type="entry name" value="Single_hybrid_motif"/>
</dbReference>
<keyword evidence="4 8" id="KW-0276">Fatty acid metabolism</keyword>
<keyword evidence="7 8" id="KW-0092">Biotin</keyword>
<evidence type="ECO:0000256" key="4">
    <source>
        <dbReference type="ARBA" id="ARBA00022832"/>
    </source>
</evidence>
<protein>
    <recommendedName>
        <fullName evidence="2 8">Biotin carboxyl carrier protein of acetyl-CoA carboxylase</fullName>
    </recommendedName>
</protein>
<evidence type="ECO:0000313" key="12">
    <source>
        <dbReference type="Proteomes" id="UP001500449"/>
    </source>
</evidence>
<comment type="function">
    <text evidence="8">This protein is a component of the acetyl coenzyme A carboxylase complex; first, biotin carboxylase catalyzes the carboxylation of the carrier protein and then the transcarboxylase transfers the carboxyl group to form malonyl-CoA.</text>
</comment>
<dbReference type="PANTHER" id="PTHR45266">
    <property type="entry name" value="OXALOACETATE DECARBOXYLASE ALPHA CHAIN"/>
    <property type="match status" value="1"/>
</dbReference>
<comment type="caution">
    <text evidence="11">The sequence shown here is derived from an EMBL/GenBank/DDBJ whole genome shotgun (WGS) entry which is preliminary data.</text>
</comment>
<keyword evidence="5 8" id="KW-0443">Lipid metabolism</keyword>
<feature type="compositionally biased region" description="Low complexity" evidence="9">
    <location>
        <begin position="70"/>
        <end position="85"/>
    </location>
</feature>
<reference evidence="11 12" key="1">
    <citation type="journal article" date="2019" name="Int. J. Syst. Evol. Microbiol.">
        <title>The Global Catalogue of Microorganisms (GCM) 10K type strain sequencing project: providing services to taxonomists for standard genome sequencing and annotation.</title>
        <authorList>
            <consortium name="The Broad Institute Genomics Platform"/>
            <consortium name="The Broad Institute Genome Sequencing Center for Infectious Disease"/>
            <person name="Wu L."/>
            <person name="Ma J."/>
        </authorList>
    </citation>
    <scope>NUCLEOTIDE SEQUENCE [LARGE SCALE GENOMIC DNA]</scope>
    <source>
        <strain evidence="11 12">JCM 16009</strain>
    </source>
</reference>
<proteinExistence type="predicted"/>
<dbReference type="EMBL" id="BAAAQK010000019">
    <property type="protein sequence ID" value="GAA1864552.1"/>
    <property type="molecule type" value="Genomic_DNA"/>
</dbReference>
<dbReference type="PANTHER" id="PTHR45266:SF3">
    <property type="entry name" value="OXALOACETATE DECARBOXYLASE ALPHA CHAIN"/>
    <property type="match status" value="1"/>
</dbReference>
<evidence type="ECO:0000256" key="3">
    <source>
        <dbReference type="ARBA" id="ARBA00022516"/>
    </source>
</evidence>
<dbReference type="PROSITE" id="PS50968">
    <property type="entry name" value="BIOTINYL_LIPOYL"/>
    <property type="match status" value="1"/>
</dbReference>
<accession>A0ABN2NEX2</accession>
<dbReference type="PRINTS" id="PR01071">
    <property type="entry name" value="ACOABIOTINCC"/>
</dbReference>
<comment type="pathway">
    <text evidence="1 8">Lipid metabolism; fatty acid biosynthesis.</text>
</comment>
<dbReference type="InterPro" id="IPR001882">
    <property type="entry name" value="Biotin_BS"/>
</dbReference>
<keyword evidence="6 8" id="KW-0275">Fatty acid biosynthesis</keyword>
<evidence type="ECO:0000256" key="6">
    <source>
        <dbReference type="ARBA" id="ARBA00023160"/>
    </source>
</evidence>
<dbReference type="InterPro" id="IPR000089">
    <property type="entry name" value="Biotin_lipoyl"/>
</dbReference>
<evidence type="ECO:0000313" key="11">
    <source>
        <dbReference type="EMBL" id="GAA1864552.1"/>
    </source>
</evidence>
<evidence type="ECO:0000256" key="1">
    <source>
        <dbReference type="ARBA" id="ARBA00005194"/>
    </source>
</evidence>
<feature type="region of interest" description="Disordered" evidence="9">
    <location>
        <begin position="68"/>
        <end position="128"/>
    </location>
</feature>
<organism evidence="11 12">
    <name type="scientific">Pseudonocardia ailaonensis</name>
    <dbReference type="NCBI Taxonomy" id="367279"/>
    <lineage>
        <taxon>Bacteria</taxon>
        <taxon>Bacillati</taxon>
        <taxon>Actinomycetota</taxon>
        <taxon>Actinomycetes</taxon>
        <taxon>Pseudonocardiales</taxon>
        <taxon>Pseudonocardiaceae</taxon>
        <taxon>Pseudonocardia</taxon>
    </lineage>
</organism>
<evidence type="ECO:0000256" key="5">
    <source>
        <dbReference type="ARBA" id="ARBA00023098"/>
    </source>
</evidence>
<feature type="domain" description="Lipoyl-binding" evidence="10">
    <location>
        <begin position="130"/>
        <end position="206"/>
    </location>
</feature>
<evidence type="ECO:0000259" key="10">
    <source>
        <dbReference type="PROSITE" id="PS50968"/>
    </source>
</evidence>
<dbReference type="SUPFAM" id="SSF51230">
    <property type="entry name" value="Single hybrid motif"/>
    <property type="match status" value="1"/>
</dbReference>
<evidence type="ECO:0000256" key="7">
    <source>
        <dbReference type="ARBA" id="ARBA00023267"/>
    </source>
</evidence>
<dbReference type="CDD" id="cd06850">
    <property type="entry name" value="biotinyl_domain"/>
    <property type="match status" value="1"/>
</dbReference>
<dbReference type="Pfam" id="PF00364">
    <property type="entry name" value="Biotin_lipoyl"/>
    <property type="match status" value="1"/>
</dbReference>
<keyword evidence="12" id="KW-1185">Reference proteome</keyword>
<dbReference type="InterPro" id="IPR050709">
    <property type="entry name" value="Biotin_Carboxyl_Carrier/Decarb"/>
</dbReference>
<keyword evidence="3 8" id="KW-0444">Lipid biosynthesis</keyword>
<name>A0ABN2NEX2_9PSEU</name>
<dbReference type="InterPro" id="IPR001249">
    <property type="entry name" value="AcCoA_biotinCC"/>
</dbReference>
<evidence type="ECO:0000256" key="9">
    <source>
        <dbReference type="SAM" id="MobiDB-lite"/>
    </source>
</evidence>